<sequence>MAKEYWHKVVQHYLSADAKKRFDEPKMVMKNMHGGKHLEEFQGHDAKYGLCVFFVCATLSALLIIILLAGEIGGQKTKAIKAESKPSGLCWIVGRGGDSDGSKNTGPNPSVPLRPQPNCDKASKGQGEIVDKILRNANQPTEGEKPTWSTTYSIHISVSIWKICPLLQLQSAAATDTASPG</sequence>
<dbReference type="AlphaFoldDB" id="A0A1C7LV28"/>
<evidence type="ECO:0000256" key="1">
    <source>
        <dbReference type="SAM" id="MobiDB-lite"/>
    </source>
</evidence>
<gene>
    <name evidence="3" type="ORF">A0H81_11855</name>
</gene>
<proteinExistence type="predicted"/>
<reference evidence="3 4" key="1">
    <citation type="submission" date="2016-03" db="EMBL/GenBank/DDBJ databases">
        <title>Whole genome sequencing of Grifola frondosa 9006-11.</title>
        <authorList>
            <person name="Min B."/>
            <person name="Park H."/>
            <person name="Kim J.-G."/>
            <person name="Cho H."/>
            <person name="Oh Y.-L."/>
            <person name="Kong W.-S."/>
            <person name="Choi I.-G."/>
        </authorList>
    </citation>
    <scope>NUCLEOTIDE SEQUENCE [LARGE SCALE GENOMIC DNA]</scope>
    <source>
        <strain evidence="3 4">9006-11</strain>
    </source>
</reference>
<dbReference type="EMBL" id="LUGG01000022">
    <property type="protein sequence ID" value="OBZ68046.1"/>
    <property type="molecule type" value="Genomic_DNA"/>
</dbReference>
<evidence type="ECO:0000313" key="4">
    <source>
        <dbReference type="Proteomes" id="UP000092993"/>
    </source>
</evidence>
<protein>
    <submittedName>
        <fullName evidence="3">Uncharacterized protein</fullName>
    </submittedName>
</protein>
<evidence type="ECO:0000313" key="3">
    <source>
        <dbReference type="EMBL" id="OBZ68046.1"/>
    </source>
</evidence>
<accession>A0A1C7LV28</accession>
<keyword evidence="4" id="KW-1185">Reference proteome</keyword>
<organism evidence="3 4">
    <name type="scientific">Grifola frondosa</name>
    <name type="common">Maitake</name>
    <name type="synonym">Polyporus frondosus</name>
    <dbReference type="NCBI Taxonomy" id="5627"/>
    <lineage>
        <taxon>Eukaryota</taxon>
        <taxon>Fungi</taxon>
        <taxon>Dikarya</taxon>
        <taxon>Basidiomycota</taxon>
        <taxon>Agaricomycotina</taxon>
        <taxon>Agaricomycetes</taxon>
        <taxon>Polyporales</taxon>
        <taxon>Grifolaceae</taxon>
        <taxon>Grifola</taxon>
    </lineage>
</organism>
<dbReference type="Proteomes" id="UP000092993">
    <property type="component" value="Unassembled WGS sequence"/>
</dbReference>
<keyword evidence="2" id="KW-1133">Transmembrane helix</keyword>
<keyword evidence="2" id="KW-0472">Membrane</keyword>
<dbReference type="OrthoDB" id="3250110at2759"/>
<evidence type="ECO:0000256" key="2">
    <source>
        <dbReference type="SAM" id="Phobius"/>
    </source>
</evidence>
<feature type="transmembrane region" description="Helical" evidence="2">
    <location>
        <begin position="46"/>
        <end position="69"/>
    </location>
</feature>
<feature type="region of interest" description="Disordered" evidence="1">
    <location>
        <begin position="98"/>
        <end position="125"/>
    </location>
</feature>
<comment type="caution">
    <text evidence="3">The sequence shown here is derived from an EMBL/GenBank/DDBJ whole genome shotgun (WGS) entry which is preliminary data.</text>
</comment>
<keyword evidence="2" id="KW-0812">Transmembrane</keyword>
<name>A0A1C7LV28_GRIFR</name>